<reference evidence="1 2" key="1">
    <citation type="submission" date="2020-05" db="EMBL/GenBank/DDBJ databases">
        <authorList>
            <person name="Casaregola S."/>
            <person name="Devillers H."/>
            <person name="Grondin C."/>
        </authorList>
    </citation>
    <scope>NUCLEOTIDE SEQUENCE [LARGE SCALE GENOMIC DNA]</scope>
    <source>
        <strain evidence="1 2">CLIB 1767</strain>
    </source>
</reference>
<gene>
    <name evidence="1" type="ORF">KABA2_11S01342</name>
</gene>
<keyword evidence="1" id="KW-0378">Hydrolase</keyword>
<dbReference type="AlphaFoldDB" id="A0A8H2ZJ77"/>
<dbReference type="GO" id="GO:0006508">
    <property type="term" value="P:proteolysis"/>
    <property type="evidence" value="ECO:0007669"/>
    <property type="project" value="UniProtKB-KW"/>
</dbReference>
<comment type="caution">
    <text evidence="1">The sequence shown here is derived from an EMBL/GenBank/DDBJ whole genome shotgun (WGS) entry which is preliminary data.</text>
</comment>
<protein>
    <submittedName>
        <fullName evidence="1">Similar to Saccharomyces cerevisiae YPL186C UIP4 Protein that interacts with Ulp1p, a Ubl (Ubiquitin-like protein)-specific protease for Smt3p protein conjugates</fullName>
    </submittedName>
</protein>
<dbReference type="InterPro" id="IPR013783">
    <property type="entry name" value="Ig-like_fold"/>
</dbReference>
<dbReference type="EMBL" id="CAEFZW010000011">
    <property type="protein sequence ID" value="CAB4256703.1"/>
    <property type="molecule type" value="Genomic_DNA"/>
</dbReference>
<dbReference type="OrthoDB" id="5873279at2759"/>
<accession>A0A8H2ZJ77</accession>
<dbReference type="GeneID" id="64859792"/>
<organism evidence="1 2">
    <name type="scientific">Maudiozyma barnettii</name>
    <dbReference type="NCBI Taxonomy" id="61262"/>
    <lineage>
        <taxon>Eukaryota</taxon>
        <taxon>Fungi</taxon>
        <taxon>Dikarya</taxon>
        <taxon>Ascomycota</taxon>
        <taxon>Saccharomycotina</taxon>
        <taxon>Saccharomycetes</taxon>
        <taxon>Saccharomycetales</taxon>
        <taxon>Saccharomycetaceae</taxon>
        <taxon>Maudiozyma</taxon>
    </lineage>
</organism>
<dbReference type="RefSeq" id="XP_041408547.1">
    <property type="nucleotide sequence ID" value="XM_041552613.1"/>
</dbReference>
<dbReference type="InterPro" id="IPR014756">
    <property type="entry name" value="Ig_E-set"/>
</dbReference>
<sequence>MVEILIPDEKLTFKALKIAGDFTAWKIQPMVLVSKDESVEHIPSWRFVITDDMIKDYCTEESSNETMIHFKFIDDGDNWFTSDNFDLIPDENNNINNGILLQFENGKLKEETNIDIDDTPESSLIEPVLQDLTPDPSLENIAIVKQTSDDGDNGVATGDEDEDTAMDTINEEQPVPLVIPQTPIKSGRGSPVGDETVFFSPGMNIPKGLDVTEDEDEAETPAAERAMVEKLKEDEINNLMNKEVRETKDPEAYKGMLQRLIDFISAFFGSWFHFFTGGNKD</sequence>
<keyword evidence="2" id="KW-1185">Reference proteome</keyword>
<dbReference type="Gene3D" id="2.60.40.10">
    <property type="entry name" value="Immunoglobulins"/>
    <property type="match status" value="1"/>
</dbReference>
<keyword evidence="1" id="KW-0645">Protease</keyword>
<name>A0A8H2ZJ77_9SACH</name>
<dbReference type="SUPFAM" id="SSF81296">
    <property type="entry name" value="E set domains"/>
    <property type="match status" value="1"/>
</dbReference>
<evidence type="ECO:0000313" key="2">
    <source>
        <dbReference type="Proteomes" id="UP000644660"/>
    </source>
</evidence>
<proteinExistence type="predicted"/>
<dbReference type="GO" id="GO:0008233">
    <property type="term" value="F:peptidase activity"/>
    <property type="evidence" value="ECO:0007669"/>
    <property type="project" value="UniProtKB-KW"/>
</dbReference>
<evidence type="ECO:0000313" key="1">
    <source>
        <dbReference type="EMBL" id="CAB4256703.1"/>
    </source>
</evidence>
<dbReference type="Proteomes" id="UP000644660">
    <property type="component" value="Unassembled WGS sequence"/>
</dbReference>